<feature type="domain" description="HTH lysR-type" evidence="5">
    <location>
        <begin position="1"/>
        <end position="60"/>
    </location>
</feature>
<dbReference type="Pfam" id="PF00126">
    <property type="entry name" value="HTH_1"/>
    <property type="match status" value="1"/>
</dbReference>
<gene>
    <name evidence="6" type="ORF">ABN401_04855</name>
</gene>
<dbReference type="EMBL" id="JBEGDD010000003">
    <property type="protein sequence ID" value="MEQ7154537.1"/>
    <property type="molecule type" value="Genomic_DNA"/>
</dbReference>
<evidence type="ECO:0000313" key="7">
    <source>
        <dbReference type="Proteomes" id="UP001445732"/>
    </source>
</evidence>
<dbReference type="InterPro" id="IPR058163">
    <property type="entry name" value="LysR-type_TF_proteobact-type"/>
</dbReference>
<dbReference type="SUPFAM" id="SSF46785">
    <property type="entry name" value="Winged helix' DNA-binding domain"/>
    <property type="match status" value="1"/>
</dbReference>
<dbReference type="PANTHER" id="PTHR30537">
    <property type="entry name" value="HTH-TYPE TRANSCRIPTIONAL REGULATOR"/>
    <property type="match status" value="1"/>
</dbReference>
<evidence type="ECO:0000259" key="5">
    <source>
        <dbReference type="PROSITE" id="PS50931"/>
    </source>
</evidence>
<dbReference type="InterPro" id="IPR005119">
    <property type="entry name" value="LysR_subst-bd"/>
</dbReference>
<dbReference type="InterPro" id="IPR036390">
    <property type="entry name" value="WH_DNA-bd_sf"/>
</dbReference>
<dbReference type="SUPFAM" id="SSF53850">
    <property type="entry name" value="Periplasmic binding protein-like II"/>
    <property type="match status" value="1"/>
</dbReference>
<keyword evidence="2" id="KW-0805">Transcription regulation</keyword>
<dbReference type="Gene3D" id="3.40.190.290">
    <property type="match status" value="1"/>
</dbReference>
<evidence type="ECO:0000256" key="4">
    <source>
        <dbReference type="ARBA" id="ARBA00023163"/>
    </source>
</evidence>
<dbReference type="PROSITE" id="PS50931">
    <property type="entry name" value="HTH_LYSR"/>
    <property type="match status" value="1"/>
</dbReference>
<organism evidence="6 7">
    <name type="scientific">Brevundimonas aurifodinae</name>
    <dbReference type="NCBI Taxonomy" id="1508312"/>
    <lineage>
        <taxon>Bacteria</taxon>
        <taxon>Pseudomonadati</taxon>
        <taxon>Pseudomonadota</taxon>
        <taxon>Alphaproteobacteria</taxon>
        <taxon>Caulobacterales</taxon>
        <taxon>Caulobacteraceae</taxon>
        <taxon>Brevundimonas</taxon>
    </lineage>
</organism>
<dbReference type="CDD" id="cd08422">
    <property type="entry name" value="PBP2_CrgA_like"/>
    <property type="match status" value="1"/>
</dbReference>
<dbReference type="InterPro" id="IPR000847">
    <property type="entry name" value="LysR_HTH_N"/>
</dbReference>
<evidence type="ECO:0000256" key="3">
    <source>
        <dbReference type="ARBA" id="ARBA00023125"/>
    </source>
</evidence>
<keyword evidence="4" id="KW-0804">Transcription</keyword>
<dbReference type="PANTHER" id="PTHR30537:SF5">
    <property type="entry name" value="HTH-TYPE TRANSCRIPTIONAL ACTIVATOR TTDR-RELATED"/>
    <property type="match status" value="1"/>
</dbReference>
<dbReference type="RefSeq" id="WP_349683704.1">
    <property type="nucleotide sequence ID" value="NZ_JBEGDD010000003.1"/>
</dbReference>
<protein>
    <submittedName>
        <fullName evidence="6">LysR family transcriptional regulator</fullName>
    </submittedName>
</protein>
<keyword evidence="7" id="KW-1185">Reference proteome</keyword>
<sequence length="304" mass="32639">MAAELQELSTFVAVVRHSSFARAAEDLALTPSAVSRMIARLEAKLNVRLIQRTTRRLALTEAGAVFHARAQQLLADLAEAEAEATATTVRAAGVLRISAPVVFGRLYLAPVVSELLAVNPALSVDVTLTDRWVDLVEEGVDLAIRIGALADSQLVARKLCANQRWLVASPDYLARAGVPVRIEELTAHACIAFSAMPQPTVWSLVGPKGPETVTFTPRLFVNNGDLGIAAARAGMGISLGALFVVAEDLRAGRLVRVLPEYAFKPTDVHAVFPSAKHLSVKVRVAVDALRRAFAPPLPWDRLPP</sequence>
<comment type="caution">
    <text evidence="6">The sequence shown here is derived from an EMBL/GenBank/DDBJ whole genome shotgun (WGS) entry which is preliminary data.</text>
</comment>
<keyword evidence="3" id="KW-0238">DNA-binding</keyword>
<dbReference type="Proteomes" id="UP001445732">
    <property type="component" value="Unassembled WGS sequence"/>
</dbReference>
<dbReference type="Gene3D" id="1.10.10.10">
    <property type="entry name" value="Winged helix-like DNA-binding domain superfamily/Winged helix DNA-binding domain"/>
    <property type="match status" value="1"/>
</dbReference>
<dbReference type="Pfam" id="PF03466">
    <property type="entry name" value="LysR_substrate"/>
    <property type="match status" value="1"/>
</dbReference>
<proteinExistence type="inferred from homology"/>
<evidence type="ECO:0000313" key="6">
    <source>
        <dbReference type="EMBL" id="MEQ7154537.1"/>
    </source>
</evidence>
<reference evidence="6 7" key="1">
    <citation type="submission" date="2024-06" db="EMBL/GenBank/DDBJ databases">
        <title>Brevundimonas sp. C11.</title>
        <authorList>
            <person name="Maltman C."/>
        </authorList>
    </citation>
    <scope>NUCLEOTIDE SEQUENCE [LARGE SCALE GENOMIC DNA]</scope>
    <source>
        <strain evidence="6 7">C11</strain>
    </source>
</reference>
<evidence type="ECO:0000256" key="2">
    <source>
        <dbReference type="ARBA" id="ARBA00023015"/>
    </source>
</evidence>
<name>A0ABV1NL09_9CAUL</name>
<comment type="similarity">
    <text evidence="1">Belongs to the LysR transcriptional regulatory family.</text>
</comment>
<dbReference type="InterPro" id="IPR036388">
    <property type="entry name" value="WH-like_DNA-bd_sf"/>
</dbReference>
<evidence type="ECO:0000256" key="1">
    <source>
        <dbReference type="ARBA" id="ARBA00009437"/>
    </source>
</evidence>
<accession>A0ABV1NL09</accession>